<evidence type="ECO:0000256" key="1">
    <source>
        <dbReference type="SAM" id="MobiDB-lite"/>
    </source>
</evidence>
<evidence type="ECO:0008006" key="5">
    <source>
        <dbReference type="Google" id="ProtNLM"/>
    </source>
</evidence>
<feature type="transmembrane region" description="Helical" evidence="2">
    <location>
        <begin position="264"/>
        <end position="284"/>
    </location>
</feature>
<evidence type="ECO:0000256" key="2">
    <source>
        <dbReference type="SAM" id="Phobius"/>
    </source>
</evidence>
<keyword evidence="2" id="KW-0472">Membrane</keyword>
<keyword evidence="2" id="KW-1133">Transmembrane helix</keyword>
<evidence type="ECO:0000313" key="4">
    <source>
        <dbReference type="Proteomes" id="UP001260072"/>
    </source>
</evidence>
<feature type="transmembrane region" description="Helical" evidence="2">
    <location>
        <begin position="57"/>
        <end position="77"/>
    </location>
</feature>
<sequence>MGWLGDWFGDGFLDLLRAGILGLAAFVGDILNGIFTIDSRTTDGRPTNADLDAATSVGNVVLYLAVPLTIAAMIWQIMRSAARGRVQGVLRALVGGVAMVAGTRVVFWYGPELVRGFDETTIALLDAFESGPGGLGTTLMEGVGLRKVGDEWQSTDGGEYEPPMWMVFSAAGGNPLGIPLILWLLMAGAALALMMMLAFRRWAIVAMIALAPLALMFLPAEKASRNMIGLWMKIFISLVAAKPLAAIILSLSAKMVSVSAGMNLVMFIAAFVGLLVAAFAPMIAMKFFGFLGTEVADAYARAAGEGNLKNGAQRTRRAATSVIAMGRGGGGGRSASRSAPKPVPNRSGSSGSRGNRPEPVANRPNSAPSASPAPRPNPGPPSRPAPGPSRPSHQPRPAPKR</sequence>
<reference evidence="4" key="1">
    <citation type="submission" date="2023-07" db="EMBL/GenBank/DDBJ databases">
        <title>Description of three actinobacteria isolated from air of manufacturing shop in a pharmaceutical factory.</title>
        <authorList>
            <person name="Zhang D.-F."/>
        </authorList>
    </citation>
    <scope>NUCLEOTIDE SEQUENCE [LARGE SCALE GENOMIC DNA]</scope>
    <source>
        <strain evidence="4">CCTCC AB 2011122</strain>
    </source>
</reference>
<dbReference type="EMBL" id="JAVKGS010000001">
    <property type="protein sequence ID" value="MDR5690550.1"/>
    <property type="molecule type" value="Genomic_DNA"/>
</dbReference>
<feature type="region of interest" description="Disordered" evidence="1">
    <location>
        <begin position="324"/>
        <end position="401"/>
    </location>
</feature>
<dbReference type="Pfam" id="PF19590">
    <property type="entry name" value="TrbL_3"/>
    <property type="match status" value="1"/>
</dbReference>
<feature type="transmembrane region" description="Helical" evidence="2">
    <location>
        <begin position="89"/>
        <end position="109"/>
    </location>
</feature>
<organism evidence="3 4">
    <name type="scientific">Agromyces indicus</name>
    <dbReference type="NCBI Taxonomy" id="758919"/>
    <lineage>
        <taxon>Bacteria</taxon>
        <taxon>Bacillati</taxon>
        <taxon>Actinomycetota</taxon>
        <taxon>Actinomycetes</taxon>
        <taxon>Micrococcales</taxon>
        <taxon>Microbacteriaceae</taxon>
        <taxon>Agromyces</taxon>
    </lineage>
</organism>
<proteinExistence type="predicted"/>
<evidence type="ECO:0000313" key="3">
    <source>
        <dbReference type="EMBL" id="MDR5690550.1"/>
    </source>
</evidence>
<feature type="compositionally biased region" description="Pro residues" evidence="1">
    <location>
        <begin position="371"/>
        <end position="401"/>
    </location>
</feature>
<feature type="transmembrane region" description="Helical" evidence="2">
    <location>
        <begin position="176"/>
        <end position="195"/>
    </location>
</feature>
<name>A0ABU1FFL8_9MICO</name>
<comment type="caution">
    <text evidence="3">The sequence shown here is derived from an EMBL/GenBank/DDBJ whole genome shotgun (WGS) entry which is preliminary data.</text>
</comment>
<keyword evidence="2" id="KW-0812">Transmembrane</keyword>
<gene>
    <name evidence="3" type="ORF">RH861_00565</name>
</gene>
<feature type="transmembrane region" description="Helical" evidence="2">
    <location>
        <begin position="202"/>
        <end position="218"/>
    </location>
</feature>
<feature type="compositionally biased region" description="Low complexity" evidence="1">
    <location>
        <begin position="361"/>
        <end position="370"/>
    </location>
</feature>
<feature type="compositionally biased region" description="Low complexity" evidence="1">
    <location>
        <begin position="334"/>
        <end position="354"/>
    </location>
</feature>
<dbReference type="InterPro" id="IPR045782">
    <property type="entry name" value="TrbL_3"/>
</dbReference>
<dbReference type="RefSeq" id="WP_310519284.1">
    <property type="nucleotide sequence ID" value="NZ_BAABBS010000001.1"/>
</dbReference>
<protein>
    <recommendedName>
        <fullName evidence="5">TrbL/VirB6 plasmid conjugal transfer protein</fullName>
    </recommendedName>
</protein>
<accession>A0ABU1FFL8</accession>
<dbReference type="Proteomes" id="UP001260072">
    <property type="component" value="Unassembled WGS sequence"/>
</dbReference>
<keyword evidence="4" id="KW-1185">Reference proteome</keyword>
<feature type="transmembrane region" description="Helical" evidence="2">
    <location>
        <begin position="230"/>
        <end position="252"/>
    </location>
</feature>
<feature type="transmembrane region" description="Helical" evidence="2">
    <location>
        <begin position="12"/>
        <end position="37"/>
    </location>
</feature>